<dbReference type="Gene3D" id="3.90.850.10">
    <property type="entry name" value="Fumarylacetoacetase-like, C-terminal domain"/>
    <property type="match status" value="1"/>
</dbReference>
<evidence type="ECO:0000313" key="5">
    <source>
        <dbReference type="Proteomes" id="UP001378188"/>
    </source>
</evidence>
<name>A0AAW9RJW5_9HYPH</name>
<protein>
    <submittedName>
        <fullName evidence="4">Fumarylacetoacetate hydrolase family protein</fullName>
    </submittedName>
</protein>
<evidence type="ECO:0000313" key="4">
    <source>
        <dbReference type="EMBL" id="MEJ8570472.1"/>
    </source>
</evidence>
<accession>A0AAW9RJW5</accession>
<dbReference type="RefSeq" id="WP_340328201.1">
    <property type="nucleotide sequence ID" value="NZ_JAZHOF010000001.1"/>
</dbReference>
<sequence length="279" mass="29459">MKLISYSRGTANGWGVLGDDGVVDMTGTFPSLRAALEAGGLADIAAAAGDRGADFPLDDVRLLPPVPDPGKIICIGLNYGKHLAESGAPMPEYPTLFVRVTDTLVAHDEPMVVPSVSSELDYECELALVIGKGGRHIAREDALAHVAGYACFNDGSVRDYQMKHSLAAGKNFHATGGFGPWLVTADAIPDPGRLQLRTLINGQELQNGNTSDLIFDIPEIISYISAFTPLSPGDVISTGTPEGVGFVRKPPIFLKPGDTVEIEVEGIGKLRNPVIAEPS</sequence>
<dbReference type="GO" id="GO:0044281">
    <property type="term" value="P:small molecule metabolic process"/>
    <property type="evidence" value="ECO:0007669"/>
    <property type="project" value="UniProtKB-ARBA"/>
</dbReference>
<comment type="similarity">
    <text evidence="1">Belongs to the FAH family.</text>
</comment>
<organism evidence="4 5">
    <name type="scientific">Microbaculum marinum</name>
    <dbReference type="NCBI Taxonomy" id="1764581"/>
    <lineage>
        <taxon>Bacteria</taxon>
        <taxon>Pseudomonadati</taxon>
        <taxon>Pseudomonadota</taxon>
        <taxon>Alphaproteobacteria</taxon>
        <taxon>Hyphomicrobiales</taxon>
        <taxon>Tepidamorphaceae</taxon>
        <taxon>Microbaculum</taxon>
    </lineage>
</organism>
<dbReference type="InterPro" id="IPR036663">
    <property type="entry name" value="Fumarylacetoacetase_C_sf"/>
</dbReference>
<dbReference type="FunFam" id="3.90.850.10:FF:000008">
    <property type="entry name" value="FAA hydrolase family protein"/>
    <property type="match status" value="1"/>
</dbReference>
<dbReference type="GO" id="GO:0046872">
    <property type="term" value="F:metal ion binding"/>
    <property type="evidence" value="ECO:0007669"/>
    <property type="project" value="UniProtKB-KW"/>
</dbReference>
<dbReference type="Proteomes" id="UP001378188">
    <property type="component" value="Unassembled WGS sequence"/>
</dbReference>
<feature type="domain" description="Fumarylacetoacetase-like C-terminal" evidence="3">
    <location>
        <begin position="71"/>
        <end position="274"/>
    </location>
</feature>
<dbReference type="InterPro" id="IPR051121">
    <property type="entry name" value="FAH"/>
</dbReference>
<evidence type="ECO:0000256" key="2">
    <source>
        <dbReference type="ARBA" id="ARBA00022723"/>
    </source>
</evidence>
<dbReference type="PANTHER" id="PTHR42796:SF4">
    <property type="entry name" value="FUMARYLACETOACETATE HYDROLASE DOMAIN-CONTAINING PROTEIN 2A"/>
    <property type="match status" value="1"/>
</dbReference>
<comment type="caution">
    <text evidence="4">The sequence shown here is derived from an EMBL/GenBank/DDBJ whole genome shotgun (WGS) entry which is preliminary data.</text>
</comment>
<dbReference type="PANTHER" id="PTHR42796">
    <property type="entry name" value="FUMARYLACETOACETATE HYDROLASE DOMAIN-CONTAINING PROTEIN 2A-RELATED"/>
    <property type="match status" value="1"/>
</dbReference>
<dbReference type="SUPFAM" id="SSF56529">
    <property type="entry name" value="FAH"/>
    <property type="match status" value="1"/>
</dbReference>
<keyword evidence="4" id="KW-0378">Hydrolase</keyword>
<reference evidence="4 5" key="1">
    <citation type="submission" date="2024-02" db="EMBL/GenBank/DDBJ databases">
        <title>Genome analysis and characterization of Microbaculum marinisediminis sp. nov., isolated from marine sediment.</title>
        <authorList>
            <person name="Du Z.-J."/>
            <person name="Ye Y.-Q."/>
            <person name="Zhang Z.-R."/>
            <person name="Yuan S.-M."/>
            <person name="Zhang X.-Y."/>
        </authorList>
    </citation>
    <scope>NUCLEOTIDE SEQUENCE [LARGE SCALE GENOMIC DNA]</scope>
    <source>
        <strain evidence="4 5">SDUM1044001</strain>
    </source>
</reference>
<proteinExistence type="inferred from homology"/>
<keyword evidence="2" id="KW-0479">Metal-binding</keyword>
<dbReference type="AlphaFoldDB" id="A0AAW9RJW5"/>
<dbReference type="InterPro" id="IPR011234">
    <property type="entry name" value="Fumarylacetoacetase-like_C"/>
</dbReference>
<gene>
    <name evidence="4" type="ORF">V3328_03255</name>
</gene>
<evidence type="ECO:0000256" key="1">
    <source>
        <dbReference type="ARBA" id="ARBA00010211"/>
    </source>
</evidence>
<dbReference type="EMBL" id="JAZHOF010000001">
    <property type="protein sequence ID" value="MEJ8570472.1"/>
    <property type="molecule type" value="Genomic_DNA"/>
</dbReference>
<evidence type="ECO:0000259" key="3">
    <source>
        <dbReference type="Pfam" id="PF01557"/>
    </source>
</evidence>
<keyword evidence="5" id="KW-1185">Reference proteome</keyword>
<dbReference type="GO" id="GO:0016787">
    <property type="term" value="F:hydrolase activity"/>
    <property type="evidence" value="ECO:0007669"/>
    <property type="project" value="UniProtKB-KW"/>
</dbReference>
<dbReference type="Pfam" id="PF01557">
    <property type="entry name" value="FAA_hydrolase"/>
    <property type="match status" value="1"/>
</dbReference>